<dbReference type="AlphaFoldDB" id="A0AAV9NM28"/>
<comment type="caution">
    <text evidence="2">The sequence shown here is derived from an EMBL/GenBank/DDBJ whole genome shotgun (WGS) entry which is preliminary data.</text>
</comment>
<feature type="region of interest" description="Disordered" evidence="1">
    <location>
        <begin position="31"/>
        <end position="73"/>
    </location>
</feature>
<evidence type="ECO:0000313" key="3">
    <source>
        <dbReference type="Proteomes" id="UP001358417"/>
    </source>
</evidence>
<proteinExistence type="predicted"/>
<evidence type="ECO:0008006" key="4">
    <source>
        <dbReference type="Google" id="ProtNLM"/>
    </source>
</evidence>
<evidence type="ECO:0000256" key="1">
    <source>
        <dbReference type="SAM" id="MobiDB-lite"/>
    </source>
</evidence>
<gene>
    <name evidence="2" type="ORF">LTR84_009897</name>
</gene>
<accession>A0AAV9NM28</accession>
<organism evidence="2 3">
    <name type="scientific">Exophiala bonariae</name>
    <dbReference type="NCBI Taxonomy" id="1690606"/>
    <lineage>
        <taxon>Eukaryota</taxon>
        <taxon>Fungi</taxon>
        <taxon>Dikarya</taxon>
        <taxon>Ascomycota</taxon>
        <taxon>Pezizomycotina</taxon>
        <taxon>Eurotiomycetes</taxon>
        <taxon>Chaetothyriomycetidae</taxon>
        <taxon>Chaetothyriales</taxon>
        <taxon>Herpotrichiellaceae</taxon>
        <taxon>Exophiala</taxon>
    </lineage>
</organism>
<feature type="region of interest" description="Disordered" evidence="1">
    <location>
        <begin position="87"/>
        <end position="111"/>
    </location>
</feature>
<sequence length="273" mass="29791">MATDQPPPPKKEKKGLKKIWKKVKDFFKDNAAKPAATSSTAPPVPSTAAIPAPTPSTSKPEAATTTGPDDSIVRLPNIEVDDTVEDIPVTPQEPVQPRPIQPSSETGQLTEPEMRFNKAQAIFAKYNLELSEADWDMRPKVPYERVAKNIRMRVRYTCHNCSTTFGHERVCVGCEHRRCVKCSRYPPKKDKSKSQKTDPTALPQTSGGPSSSNTDAACHECQTGFTAGTEECPNCHHKICERCLQEAIITVEHTPDALGTGQKHSTEGVGAAS</sequence>
<feature type="region of interest" description="Disordered" evidence="1">
    <location>
        <begin position="186"/>
        <end position="214"/>
    </location>
</feature>
<feature type="compositionally biased region" description="Basic and acidic residues" evidence="1">
    <location>
        <begin position="187"/>
        <end position="196"/>
    </location>
</feature>
<evidence type="ECO:0000313" key="2">
    <source>
        <dbReference type="EMBL" id="KAK5060013.1"/>
    </source>
</evidence>
<protein>
    <recommendedName>
        <fullName evidence="4">FYVE-type domain-containing protein</fullName>
    </recommendedName>
</protein>
<dbReference type="Proteomes" id="UP001358417">
    <property type="component" value="Unassembled WGS sequence"/>
</dbReference>
<feature type="compositionally biased region" description="Low complexity" evidence="1">
    <location>
        <begin position="32"/>
        <end position="60"/>
    </location>
</feature>
<dbReference type="GeneID" id="89978055"/>
<name>A0AAV9NM28_9EURO</name>
<keyword evidence="3" id="KW-1185">Reference proteome</keyword>
<feature type="compositionally biased region" description="Polar residues" evidence="1">
    <location>
        <begin position="202"/>
        <end position="214"/>
    </location>
</feature>
<reference evidence="2 3" key="1">
    <citation type="submission" date="2023-08" db="EMBL/GenBank/DDBJ databases">
        <title>Black Yeasts Isolated from many extreme environments.</title>
        <authorList>
            <person name="Coleine C."/>
            <person name="Stajich J.E."/>
            <person name="Selbmann L."/>
        </authorList>
    </citation>
    <scope>NUCLEOTIDE SEQUENCE [LARGE SCALE GENOMIC DNA]</scope>
    <source>
        <strain evidence="2 3">CCFEE 5792</strain>
    </source>
</reference>
<dbReference type="EMBL" id="JAVRRD010000004">
    <property type="protein sequence ID" value="KAK5060013.1"/>
    <property type="molecule type" value="Genomic_DNA"/>
</dbReference>
<dbReference type="RefSeq" id="XP_064709834.1">
    <property type="nucleotide sequence ID" value="XM_064853435.1"/>
</dbReference>